<dbReference type="OrthoDB" id="5071677at2"/>
<evidence type="ECO:0000313" key="1">
    <source>
        <dbReference type="EMBL" id="TXK05880.1"/>
    </source>
</evidence>
<dbReference type="AlphaFoldDB" id="A0A5C8HP11"/>
<organism evidence="1 2">
    <name type="scientific">Microbacterium mitrae</name>
    <dbReference type="NCBI Taxonomy" id="664640"/>
    <lineage>
        <taxon>Bacteria</taxon>
        <taxon>Bacillati</taxon>
        <taxon>Actinomycetota</taxon>
        <taxon>Actinomycetes</taxon>
        <taxon>Micrococcales</taxon>
        <taxon>Microbacteriaceae</taxon>
        <taxon>Microbacterium</taxon>
    </lineage>
</organism>
<gene>
    <name evidence="1" type="ORF">FVP60_02560</name>
</gene>
<protein>
    <submittedName>
        <fullName evidence="1">Uncharacterized protein</fullName>
    </submittedName>
</protein>
<comment type="caution">
    <text evidence="1">The sequence shown here is derived from an EMBL/GenBank/DDBJ whole genome shotgun (WGS) entry which is preliminary data.</text>
</comment>
<dbReference type="RefSeq" id="WP_147824690.1">
    <property type="nucleotide sequence ID" value="NZ_BAAARG010000001.1"/>
</dbReference>
<proteinExistence type="predicted"/>
<keyword evidence="2" id="KW-1185">Reference proteome</keyword>
<accession>A0A5C8HP11</accession>
<sequence length="161" mass="18030">MESRVLGAINLIGGPGGAIFETSAEIGGSTLPFRLELDYPGRFDERQLEQLDDILLGWERIDAMAEESLTKAMENPESAPAQLFQLWEDEDPQRAGKTSQFLAELQPLSVTVLWDIDGIHKDRIVMPYSYSPLAEKVTLRFKDRIGVEIDPAPRGGYQPLR</sequence>
<dbReference type="Proteomes" id="UP000321196">
    <property type="component" value="Unassembled WGS sequence"/>
</dbReference>
<name>A0A5C8HP11_9MICO</name>
<evidence type="ECO:0000313" key="2">
    <source>
        <dbReference type="Proteomes" id="UP000321196"/>
    </source>
</evidence>
<reference evidence="1 2" key="1">
    <citation type="submission" date="2019-08" db="EMBL/GenBank/DDBJ databases">
        <authorList>
            <person name="Dong K."/>
        </authorList>
    </citation>
    <scope>NUCLEOTIDE SEQUENCE [LARGE SCALE GENOMIC DNA]</scope>
    <source>
        <strain evidence="1 2">M4-8</strain>
    </source>
</reference>
<dbReference type="EMBL" id="VRSW01000001">
    <property type="protein sequence ID" value="TXK05880.1"/>
    <property type="molecule type" value="Genomic_DNA"/>
</dbReference>